<feature type="compositionally biased region" description="Basic and acidic residues" evidence="1">
    <location>
        <begin position="157"/>
        <end position="171"/>
    </location>
</feature>
<accession>A0A286E814</accession>
<name>A0A286E814_9NEIS</name>
<reference evidence="3 4" key="1">
    <citation type="submission" date="2017-09" db="EMBL/GenBank/DDBJ databases">
        <authorList>
            <person name="Ehlers B."/>
            <person name="Leendertz F.H."/>
        </authorList>
    </citation>
    <scope>NUCLEOTIDE SEQUENCE [LARGE SCALE GENOMIC DNA]</scope>
    <source>
        <strain evidence="3 4">DSM 16848</strain>
    </source>
</reference>
<keyword evidence="4" id="KW-1185">Reference proteome</keyword>
<protein>
    <submittedName>
        <fullName evidence="3">Uncharacterized protein</fullName>
    </submittedName>
</protein>
<dbReference type="Proteomes" id="UP000219669">
    <property type="component" value="Unassembled WGS sequence"/>
</dbReference>
<evidence type="ECO:0000256" key="1">
    <source>
        <dbReference type="SAM" id="MobiDB-lite"/>
    </source>
</evidence>
<feature type="signal peptide" evidence="2">
    <location>
        <begin position="1"/>
        <end position="18"/>
    </location>
</feature>
<evidence type="ECO:0000313" key="4">
    <source>
        <dbReference type="Proteomes" id="UP000219669"/>
    </source>
</evidence>
<gene>
    <name evidence="3" type="ORF">SAMN02746062_00768</name>
</gene>
<evidence type="ECO:0000256" key="2">
    <source>
        <dbReference type="SAM" id="SignalP"/>
    </source>
</evidence>
<feature type="chain" id="PRO_5013171384" evidence="2">
    <location>
        <begin position="19"/>
        <end position="229"/>
    </location>
</feature>
<feature type="compositionally biased region" description="Low complexity" evidence="1">
    <location>
        <begin position="141"/>
        <end position="155"/>
    </location>
</feature>
<evidence type="ECO:0000313" key="3">
    <source>
        <dbReference type="EMBL" id="SOD66994.1"/>
    </source>
</evidence>
<dbReference type="RefSeq" id="WP_097113846.1">
    <property type="nucleotide sequence ID" value="NZ_CP083931.1"/>
</dbReference>
<feature type="region of interest" description="Disordered" evidence="1">
    <location>
        <begin position="132"/>
        <end position="198"/>
    </location>
</feature>
<keyword evidence="2" id="KW-0732">Signal</keyword>
<dbReference type="EMBL" id="OCNF01000005">
    <property type="protein sequence ID" value="SOD66994.1"/>
    <property type="molecule type" value="Genomic_DNA"/>
</dbReference>
<sequence length="229" mass="25490">MKKLITLFMLFVPVISTAQNINSDGELEKYLSDYAKESAKYQICGEYDRADIANIGIYFDEILSANYLKKQIKKHGSQEKAADAAVNKAQSMAVEYQHKLVEKGIPNGMCDKLLSGESSEATDDIDNEVVDTTSLEKSSSKKSNTVTTSKQNTVVNHKKEQSNNKKKEQSNNKKVMKSNQNPTLDGKVSRKKQYHSSGNDCACVDYKVCYGPRGGRYCITSGGNKRYNP</sequence>
<proteinExistence type="predicted"/>
<organism evidence="3 4">
    <name type="scientific">Alysiella filiformis DSM 16848</name>
    <dbReference type="NCBI Taxonomy" id="1120981"/>
    <lineage>
        <taxon>Bacteria</taxon>
        <taxon>Pseudomonadati</taxon>
        <taxon>Pseudomonadota</taxon>
        <taxon>Betaproteobacteria</taxon>
        <taxon>Neisseriales</taxon>
        <taxon>Neisseriaceae</taxon>
        <taxon>Alysiella</taxon>
    </lineage>
</organism>
<dbReference type="AlphaFoldDB" id="A0A286E814"/>